<feature type="domain" description="Secretion system C-terminal sorting" evidence="2">
    <location>
        <begin position="145"/>
        <end position="212"/>
    </location>
</feature>
<keyword evidence="4" id="KW-1185">Reference proteome</keyword>
<dbReference type="OrthoDB" id="862563at2"/>
<evidence type="ECO:0000313" key="3">
    <source>
        <dbReference type="EMBL" id="TGV01563.1"/>
    </source>
</evidence>
<evidence type="ECO:0000259" key="2">
    <source>
        <dbReference type="Pfam" id="PF18962"/>
    </source>
</evidence>
<evidence type="ECO:0000256" key="1">
    <source>
        <dbReference type="ARBA" id="ARBA00022729"/>
    </source>
</evidence>
<reference evidence="3 4" key="1">
    <citation type="submission" date="2019-04" db="EMBL/GenBank/DDBJ databases">
        <authorList>
            <person name="Liu A."/>
        </authorList>
    </citation>
    <scope>NUCLEOTIDE SEQUENCE [LARGE SCALE GENOMIC DNA]</scope>
    <source>
        <strain evidence="3 4">RZ03</strain>
    </source>
</reference>
<dbReference type="RefSeq" id="WP_135877991.1">
    <property type="nucleotide sequence ID" value="NZ_SRSO01000022.1"/>
</dbReference>
<comment type="caution">
    <text evidence="3">The sequence shown here is derived from an EMBL/GenBank/DDBJ whole genome shotgun (WGS) entry which is preliminary data.</text>
</comment>
<name>A0A4S1DUM9_9FLAO</name>
<organism evidence="3 4">
    <name type="scientific">Flavivirga rizhaonensis</name>
    <dbReference type="NCBI Taxonomy" id="2559571"/>
    <lineage>
        <taxon>Bacteria</taxon>
        <taxon>Pseudomonadati</taxon>
        <taxon>Bacteroidota</taxon>
        <taxon>Flavobacteriia</taxon>
        <taxon>Flavobacteriales</taxon>
        <taxon>Flavobacteriaceae</taxon>
        <taxon>Flavivirga</taxon>
    </lineage>
</organism>
<gene>
    <name evidence="3" type="ORF">EM932_14880</name>
</gene>
<evidence type="ECO:0000313" key="4">
    <source>
        <dbReference type="Proteomes" id="UP000307602"/>
    </source>
</evidence>
<dbReference type="Proteomes" id="UP000307602">
    <property type="component" value="Unassembled WGS sequence"/>
</dbReference>
<accession>A0A4S1DUM9</accession>
<dbReference type="InterPro" id="IPR026444">
    <property type="entry name" value="Secre_tail"/>
</dbReference>
<dbReference type="AlphaFoldDB" id="A0A4S1DUM9"/>
<keyword evidence="1" id="KW-0732">Signal</keyword>
<proteinExistence type="predicted"/>
<protein>
    <submittedName>
        <fullName evidence="3">T9SS type A sorting domain-containing protein</fullName>
    </submittedName>
</protein>
<dbReference type="Pfam" id="PF18962">
    <property type="entry name" value="Por_Secre_tail"/>
    <property type="match status" value="1"/>
</dbReference>
<sequence>MKKIMFFIVILTVAINFGYSQTVYSFNSFSSVPSSRYTLAENTDHSLHLSIFIESDATLNGFKTTLDGGHELIWDLTAFNKNEWIDLKHDFTTTDELVNPVFNIEIIDDNTSGTGFGTFFIDDIKIYDNSSLSIPDIENEVSMTPNPVENVLTLTNIPVNFEIKLYSILGTEFTVKKIDNDNGVNLEMSELSSGVYILKILDENRTFTRKIIKK</sequence>
<dbReference type="EMBL" id="SRSO01000022">
    <property type="protein sequence ID" value="TGV01563.1"/>
    <property type="molecule type" value="Genomic_DNA"/>
</dbReference>
<dbReference type="NCBIfam" id="TIGR04183">
    <property type="entry name" value="Por_Secre_tail"/>
    <property type="match status" value="1"/>
</dbReference>